<dbReference type="PANTHER" id="PTHR37988">
    <property type="entry name" value="UPF0592 MEMBRANE PROTEIN C7D4.03C"/>
    <property type="match status" value="1"/>
</dbReference>
<accession>A0A2J6PDW1</accession>
<reference evidence="2 3" key="1">
    <citation type="submission" date="2016-05" db="EMBL/GenBank/DDBJ databases">
        <title>A degradative enzymes factory behind the ericoid mycorrhizal symbiosis.</title>
        <authorList>
            <consortium name="DOE Joint Genome Institute"/>
            <person name="Martino E."/>
            <person name="Morin E."/>
            <person name="Grelet G."/>
            <person name="Kuo A."/>
            <person name="Kohler A."/>
            <person name="Daghino S."/>
            <person name="Barry K."/>
            <person name="Choi C."/>
            <person name="Cichocki N."/>
            <person name="Clum A."/>
            <person name="Copeland A."/>
            <person name="Hainaut M."/>
            <person name="Haridas S."/>
            <person name="Labutti K."/>
            <person name="Lindquist E."/>
            <person name="Lipzen A."/>
            <person name="Khouja H.-R."/>
            <person name="Murat C."/>
            <person name="Ohm R."/>
            <person name="Olson A."/>
            <person name="Spatafora J."/>
            <person name="Veneault-Fourrey C."/>
            <person name="Henrissat B."/>
            <person name="Grigoriev I."/>
            <person name="Martin F."/>
            <person name="Perotto S."/>
        </authorList>
    </citation>
    <scope>NUCLEOTIDE SEQUENCE [LARGE SCALE GENOMIC DNA]</scope>
    <source>
        <strain evidence="2 3">UAMH 7357</strain>
    </source>
</reference>
<feature type="region of interest" description="Disordered" evidence="1">
    <location>
        <begin position="1046"/>
        <end position="1102"/>
    </location>
</feature>
<dbReference type="Proteomes" id="UP000235672">
    <property type="component" value="Unassembled WGS sequence"/>
</dbReference>
<organism evidence="2 3">
    <name type="scientific">Hyaloscypha hepaticicola</name>
    <dbReference type="NCBI Taxonomy" id="2082293"/>
    <lineage>
        <taxon>Eukaryota</taxon>
        <taxon>Fungi</taxon>
        <taxon>Dikarya</taxon>
        <taxon>Ascomycota</taxon>
        <taxon>Pezizomycotina</taxon>
        <taxon>Leotiomycetes</taxon>
        <taxon>Helotiales</taxon>
        <taxon>Hyaloscyphaceae</taxon>
        <taxon>Hyaloscypha</taxon>
    </lineage>
</organism>
<feature type="compositionally biased region" description="Low complexity" evidence="1">
    <location>
        <begin position="265"/>
        <end position="282"/>
    </location>
</feature>
<feature type="compositionally biased region" description="Basic and acidic residues" evidence="1">
    <location>
        <begin position="187"/>
        <end position="199"/>
    </location>
</feature>
<gene>
    <name evidence="2" type="ORF">NA56DRAFT_652698</name>
</gene>
<feature type="region of interest" description="Disordered" evidence="1">
    <location>
        <begin position="82"/>
        <end position="311"/>
    </location>
</feature>
<evidence type="ECO:0000256" key="1">
    <source>
        <dbReference type="SAM" id="MobiDB-lite"/>
    </source>
</evidence>
<dbReference type="STRING" id="1745343.A0A2J6PDW1"/>
<evidence type="ECO:0000313" key="2">
    <source>
        <dbReference type="EMBL" id="PMD12179.1"/>
    </source>
</evidence>
<feature type="compositionally biased region" description="Polar residues" evidence="1">
    <location>
        <begin position="176"/>
        <end position="185"/>
    </location>
</feature>
<dbReference type="AlphaFoldDB" id="A0A2J6PDW1"/>
<feature type="compositionally biased region" description="Basic and acidic residues" evidence="1">
    <location>
        <begin position="93"/>
        <end position="109"/>
    </location>
</feature>
<feature type="compositionally biased region" description="Polar residues" evidence="1">
    <location>
        <begin position="284"/>
        <end position="303"/>
    </location>
</feature>
<name>A0A2J6PDW1_9HELO</name>
<feature type="compositionally biased region" description="Low complexity" evidence="1">
    <location>
        <begin position="975"/>
        <end position="994"/>
    </location>
</feature>
<feature type="compositionally biased region" description="Basic and acidic residues" evidence="1">
    <location>
        <begin position="996"/>
        <end position="1006"/>
    </location>
</feature>
<dbReference type="InterPro" id="IPR013887">
    <property type="entry name" value="UPF0592"/>
</dbReference>
<dbReference type="EMBL" id="KZ613562">
    <property type="protein sequence ID" value="PMD12179.1"/>
    <property type="molecule type" value="Genomic_DNA"/>
</dbReference>
<evidence type="ECO:0000313" key="3">
    <source>
        <dbReference type="Proteomes" id="UP000235672"/>
    </source>
</evidence>
<proteinExistence type="predicted"/>
<feature type="compositionally biased region" description="Low complexity" evidence="1">
    <location>
        <begin position="1017"/>
        <end position="1030"/>
    </location>
</feature>
<dbReference type="OrthoDB" id="296767at2759"/>
<feature type="region of interest" description="Disordered" evidence="1">
    <location>
        <begin position="944"/>
        <end position="1030"/>
    </location>
</feature>
<sequence>MNGPALAMSPAFNDKASFPRSHSSPNLPDLATVDYKLLTIQQDEELPRSASFSNLPTLQAPYRPEKELQRVSVELAARPPTLPQTKGINIGRTENRLSRELTPKPEQLGRRKSLVARPKSWINRVKGGSPERKNTAESGGSTPSDAPPVPPISKAARDSKTKTVTESFATFARKSWINSSRSPSPNRIKDQRTGDDGQHEGSSSKMTGSLITSSSRSVIPSTQLEKPSPVKTTDSPPKGLLRAPSTIQKLKQRPTGVLMNFTTFNSNNSSSSSLPRSSLDNKSTPRTSTDKVATLPKQASSDNVQEKAPEIPRRRDELWSAFRSLENDFSKFQAKSWSLKTNVVRSSLLPFLRTHASHPSNKNLRPEDLDRRITILNKWWTGLLEVLDGRQNQTVSGVDRPILLEACYAIMARPEWRMAPSHFAPLAERSTSRQNQSPERQKSSASMKSSASQFLTESVYHNTRTMFIQNLLSQMSFVVDKMSLRHAPASLVTFCGKAAAYAFFFVPGVAEVLVRVWKLPGDILRRVADELGLPRRVNKLDSDEVLAPFPAHTHSLGWTSVKSMVTLLRQDAYLSILVAKIPWFGPWVSRWCGRDSDLFFVFVKHYHILAEEFLPSELSLAEKARSPGFVLVQAQVLTALDSTIHRQPATDPLPNTFDEILAGADANAAALPLPSNNSARLMAENRLIMLLRDFMSERPSEFHSARMTFAETFSKMIKCCARKTSLFNHNACFVLCDFMEEALTIFVRFHHAHALESDFIDWYFWLDVCKKMLESENSMSEIRLFAFLYGAWSVIINNEYRKEVMCLEWLLTEDTFNKFFNHWCPMVRAYYMRLLCWRLCRDDGEASELDTKIFSTVSARLKSTWAHYQYLKQSAERNRVLSPSIAPCHPAPGRRLLIIRNDNQIPTSNFYLGFDGVVTPAQTTSGTTQNTAYKRHSSLKLDTMDFNSPKLTPDTPSSSSTPNKKRWTFMGKILPSTFSSDSPTSSPPRTTSPTKTLEEARRETALKRSRPALHAKSSSTDSETPPSTASHRAFSFKFSLEYAQHFEKPSKNSDRGSPADRRLCPPRLPAPAQTWINSTVPGAGREFGAKDPKAGYGDGGKGKERVARAKYAGRALAEWGMVVAECNNFAERRRAEGVPGLRWVEVPALGVEGFRRLG</sequence>
<feature type="compositionally biased region" description="Basic and acidic residues" evidence="1">
    <location>
        <begin position="1046"/>
        <end position="1063"/>
    </location>
</feature>
<feature type="region of interest" description="Disordered" evidence="1">
    <location>
        <begin position="427"/>
        <end position="449"/>
    </location>
</feature>
<keyword evidence="3" id="KW-1185">Reference proteome</keyword>
<protein>
    <submittedName>
        <fullName evidence="2">DUF1765-domain-containing protein</fullName>
    </submittedName>
</protein>
<dbReference type="PANTHER" id="PTHR37988:SF1">
    <property type="entry name" value="UPF0592 MEMBRANE PROTEIN C7D4.03C"/>
    <property type="match status" value="1"/>
</dbReference>
<feature type="region of interest" description="Disordered" evidence="1">
    <location>
        <begin position="1"/>
        <end position="29"/>
    </location>
</feature>
<dbReference type="Pfam" id="PF08578">
    <property type="entry name" value="DUF1765"/>
    <property type="match status" value="1"/>
</dbReference>
<feature type="compositionally biased region" description="Low complexity" evidence="1">
    <location>
        <begin position="948"/>
        <end position="962"/>
    </location>
</feature>
<feature type="compositionally biased region" description="Polar residues" evidence="1">
    <location>
        <begin position="200"/>
        <end position="235"/>
    </location>
</feature>